<accession>A0A479ZY44</accession>
<dbReference type="RefSeq" id="WP_158295756.1">
    <property type="nucleotide sequence ID" value="NZ_BJCD01000024.1"/>
</dbReference>
<organism evidence="1 2">
    <name type="scientific">Planktothrix agardhii CCAP 1459/11A</name>
    <dbReference type="NCBI Taxonomy" id="282420"/>
    <lineage>
        <taxon>Bacteria</taxon>
        <taxon>Bacillati</taxon>
        <taxon>Cyanobacteriota</taxon>
        <taxon>Cyanophyceae</taxon>
        <taxon>Oscillatoriophycideae</taxon>
        <taxon>Oscillatoriales</taxon>
        <taxon>Microcoleaceae</taxon>
        <taxon>Planktothrix</taxon>
    </lineage>
</organism>
<reference evidence="2" key="1">
    <citation type="submission" date="2019-02" db="EMBL/GenBank/DDBJ databases">
        <title>Draft genome sequence of Planktothrix agardhii NIES-905.</title>
        <authorList>
            <person name="Yamaguchi H."/>
            <person name="Suzuki S."/>
            <person name="Kawachi M."/>
        </authorList>
    </citation>
    <scope>NUCLEOTIDE SEQUENCE [LARGE SCALE GENOMIC DNA]</scope>
    <source>
        <strain evidence="2">CCAP 1459/11A</strain>
    </source>
</reference>
<proteinExistence type="predicted"/>
<sequence>MRQLLYYITIKIQNCDRKRTWFNAVSEIQWFDADSSNLLDQVWKLIIL</sequence>
<name>A0A479ZY44_PLAAG</name>
<keyword evidence="1" id="KW-0808">Transferase</keyword>
<comment type="caution">
    <text evidence="1">The sequence shown here is derived from an EMBL/GenBank/DDBJ whole genome shotgun (WGS) entry which is preliminary data.</text>
</comment>
<protein>
    <submittedName>
        <fullName evidence="1">tRNA delta(2)-isopentenylpyrophosphate transferase</fullName>
    </submittedName>
</protein>
<dbReference type="GO" id="GO:0016740">
    <property type="term" value="F:transferase activity"/>
    <property type="evidence" value="ECO:0007669"/>
    <property type="project" value="UniProtKB-KW"/>
</dbReference>
<evidence type="ECO:0000313" key="2">
    <source>
        <dbReference type="Proteomes" id="UP000299794"/>
    </source>
</evidence>
<dbReference type="Proteomes" id="UP000299794">
    <property type="component" value="Unassembled WGS sequence"/>
</dbReference>
<evidence type="ECO:0000313" key="1">
    <source>
        <dbReference type="EMBL" id="GCL34764.1"/>
    </source>
</evidence>
<dbReference type="EMBL" id="BJCD01000024">
    <property type="protein sequence ID" value="GCL34764.1"/>
    <property type="molecule type" value="Genomic_DNA"/>
</dbReference>
<gene>
    <name evidence="1" type="primary">miaA</name>
    <name evidence="1" type="ORF">PA905_38130</name>
</gene>
<dbReference type="AlphaFoldDB" id="A0A479ZY44"/>